<evidence type="ECO:0000313" key="7">
    <source>
        <dbReference type="Proteomes" id="UP001336020"/>
    </source>
</evidence>
<reference evidence="6 7" key="1">
    <citation type="submission" date="2023-07" db="EMBL/GenBank/DDBJ databases">
        <authorList>
            <person name="Girao M."/>
            <person name="Carvalho M.F."/>
        </authorList>
    </citation>
    <scope>NUCLEOTIDE SEQUENCE [LARGE SCALE GENOMIC DNA]</scope>
    <source>
        <strain evidence="6 7">YIM65754</strain>
    </source>
</reference>
<dbReference type="Proteomes" id="UP001336020">
    <property type="component" value="Unassembled WGS sequence"/>
</dbReference>
<keyword evidence="7" id="KW-1185">Reference proteome</keyword>
<evidence type="ECO:0000259" key="5">
    <source>
        <dbReference type="Pfam" id="PF08545"/>
    </source>
</evidence>
<dbReference type="EMBL" id="JAUTXY010000018">
    <property type="protein sequence ID" value="MEE2061422.1"/>
    <property type="molecule type" value="Genomic_DNA"/>
</dbReference>
<feature type="domain" description="Beta-ketoacyl-[acyl-carrier-protein] synthase III N-terminal" evidence="5">
    <location>
        <begin position="398"/>
        <end position="463"/>
    </location>
</feature>
<sequence length="647" mass="71240">MQSFELNRHGKIVFPSNFFPDLDFSAFTSVEHLDSVIRRDFDTKAPSVSEILSRSAQGVYKSKFELMRDMALSGFWANRFALTMFDKTPTRWADVPRNRDDLYMPTLTPWPEAAERMASVQAAFRELPAAWNDSAEDLIFARLFNVFGARRHIAGSLPTVKPTVEQLLADPSNMTLRIGNHDPNYPTYTYDEILDSSEDVAELEALGRWSMVLHNQHPYNRNDLQVVKVSELKDDDYVVVFQPRDREVQRFITRATSGKTRKGVSYTSPDPVPPSKPYPAIDVSKEFTIRPRIDAIAVAHGDTVCTNEDLIRNTAYNWSPMTAASIAEKTGIEQRRYTSGTFEDLALSAAKQAVEHAKVGPEDIGAVIVCTCTSGRLIPSLATWISGELGIAQSHASFDLIAACAGMPYGLAEATRIMQQVKRPVLVVCVEKFSDKIGNVRPSRMIFGDGAAAIVVSPADESAESDIEYFNSYASGPTSEVNSIIWPNPDFDNFITVYGPEVKSLAGRYLAQMLDEIKELPAPAGESGSLLDNIDLIVPHQANKTMIIELAANAGLSADRLYFNIEQVGNASSASIPLAIHDAVRDGVIDKPVRIFAPGFGAGAVAGYTVMRIDPKVVVPFHHAEQHAEIDPTHGQPTPSDVELAFR</sequence>
<evidence type="ECO:0000256" key="3">
    <source>
        <dbReference type="SAM" id="MobiDB-lite"/>
    </source>
</evidence>
<proteinExistence type="predicted"/>
<evidence type="ECO:0000259" key="4">
    <source>
        <dbReference type="Pfam" id="PF08541"/>
    </source>
</evidence>
<comment type="caution">
    <text evidence="6">The sequence shown here is derived from an EMBL/GenBank/DDBJ whole genome shotgun (WGS) entry which is preliminary data.</text>
</comment>
<dbReference type="InterPro" id="IPR013751">
    <property type="entry name" value="ACP_syn_III_N"/>
</dbReference>
<keyword evidence="1" id="KW-0808">Transferase</keyword>
<dbReference type="Pfam" id="PF08545">
    <property type="entry name" value="ACP_syn_III"/>
    <property type="match status" value="1"/>
</dbReference>
<accession>A0ABU7LKI5</accession>
<keyword evidence="2" id="KW-0012">Acyltransferase</keyword>
<dbReference type="InterPro" id="IPR016039">
    <property type="entry name" value="Thiolase-like"/>
</dbReference>
<dbReference type="Pfam" id="PF08541">
    <property type="entry name" value="ACP_syn_III_C"/>
    <property type="match status" value="1"/>
</dbReference>
<dbReference type="CDD" id="cd00830">
    <property type="entry name" value="KAS_III"/>
    <property type="match status" value="1"/>
</dbReference>
<feature type="region of interest" description="Disordered" evidence="3">
    <location>
        <begin position="627"/>
        <end position="647"/>
    </location>
</feature>
<dbReference type="PANTHER" id="PTHR34069:SF2">
    <property type="entry name" value="BETA-KETOACYL-[ACYL-CARRIER-PROTEIN] SYNTHASE III"/>
    <property type="match status" value="1"/>
</dbReference>
<feature type="domain" description="Beta-ketoacyl-[acyl-carrier-protein] synthase III C-terminal" evidence="4">
    <location>
        <begin position="530"/>
        <end position="613"/>
    </location>
</feature>
<evidence type="ECO:0000256" key="2">
    <source>
        <dbReference type="ARBA" id="ARBA00023315"/>
    </source>
</evidence>
<dbReference type="RefSeq" id="WP_330136584.1">
    <property type="nucleotide sequence ID" value="NZ_JAUTXY010000018.1"/>
</dbReference>
<dbReference type="SUPFAM" id="SSF53901">
    <property type="entry name" value="Thiolase-like"/>
    <property type="match status" value="1"/>
</dbReference>
<dbReference type="PANTHER" id="PTHR34069">
    <property type="entry name" value="3-OXOACYL-[ACYL-CARRIER-PROTEIN] SYNTHASE 3"/>
    <property type="match status" value="1"/>
</dbReference>
<evidence type="ECO:0000313" key="6">
    <source>
        <dbReference type="EMBL" id="MEE2061422.1"/>
    </source>
</evidence>
<organism evidence="6 7">
    <name type="scientific">Rhodococcus artemisiae</name>
    <dbReference type="NCBI Taxonomy" id="714159"/>
    <lineage>
        <taxon>Bacteria</taxon>
        <taxon>Bacillati</taxon>
        <taxon>Actinomycetota</taxon>
        <taxon>Actinomycetes</taxon>
        <taxon>Mycobacteriales</taxon>
        <taxon>Nocardiaceae</taxon>
        <taxon>Rhodococcus</taxon>
    </lineage>
</organism>
<name>A0ABU7LKI5_9NOCA</name>
<dbReference type="Gene3D" id="3.40.47.10">
    <property type="match status" value="1"/>
</dbReference>
<gene>
    <name evidence="6" type="ORF">Q7514_28250</name>
</gene>
<evidence type="ECO:0000256" key="1">
    <source>
        <dbReference type="ARBA" id="ARBA00022679"/>
    </source>
</evidence>
<dbReference type="InterPro" id="IPR013747">
    <property type="entry name" value="ACP_syn_III_C"/>
</dbReference>
<protein>
    <submittedName>
        <fullName evidence="6">Ketoacyl-ACP synthase III</fullName>
    </submittedName>
</protein>